<feature type="domain" description="Peptide methionine sulphoxide reductase MsrA" evidence="8">
    <location>
        <begin position="35"/>
        <end position="180"/>
    </location>
</feature>
<dbReference type="InterPro" id="IPR050162">
    <property type="entry name" value="MsrA_MetSO_reductase"/>
</dbReference>
<reference evidence="9 10" key="1">
    <citation type="submission" date="2024-03" db="EMBL/GenBank/DDBJ databases">
        <title>Aureococcus anophagefferens CCMP1851 and Kratosvirus quantuckense: Draft genome of a second virus-susceptible host strain in the model system.</title>
        <authorList>
            <person name="Chase E."/>
            <person name="Truchon A.R."/>
            <person name="Schepens W."/>
            <person name="Wilhelm S.W."/>
        </authorList>
    </citation>
    <scope>NUCLEOTIDE SEQUENCE [LARGE SCALE GENOMIC DNA]</scope>
    <source>
        <strain evidence="9 10">CCMP1851</strain>
    </source>
</reference>
<dbReference type="PANTHER" id="PTHR42799:SF2">
    <property type="entry name" value="MITOCHONDRIAL PEPTIDE METHIONINE SULFOXIDE REDUCTASE"/>
    <property type="match status" value="1"/>
</dbReference>
<dbReference type="InterPro" id="IPR036509">
    <property type="entry name" value="Met_Sox_Rdtase_MsrA_sf"/>
</dbReference>
<protein>
    <recommendedName>
        <fullName evidence="2">peptide-methionine (S)-S-oxide reductase</fullName>
        <ecNumber evidence="2">1.8.4.11</ecNumber>
    </recommendedName>
    <alternativeName>
        <fullName evidence="5">Peptide-methionine (S)-S-oxide reductase</fullName>
    </alternativeName>
    <alternativeName>
        <fullName evidence="4">Protein-methionine-S-oxide reductase</fullName>
    </alternativeName>
</protein>
<evidence type="ECO:0000313" key="10">
    <source>
        <dbReference type="Proteomes" id="UP001363151"/>
    </source>
</evidence>
<comment type="catalytic activity">
    <reaction evidence="6">
        <text>L-methionyl-[protein] + [thioredoxin]-disulfide + H2O = L-methionyl-(S)-S-oxide-[protein] + [thioredoxin]-dithiol</text>
        <dbReference type="Rhea" id="RHEA:14217"/>
        <dbReference type="Rhea" id="RHEA-COMP:10698"/>
        <dbReference type="Rhea" id="RHEA-COMP:10700"/>
        <dbReference type="Rhea" id="RHEA-COMP:12313"/>
        <dbReference type="Rhea" id="RHEA-COMP:12315"/>
        <dbReference type="ChEBI" id="CHEBI:15377"/>
        <dbReference type="ChEBI" id="CHEBI:16044"/>
        <dbReference type="ChEBI" id="CHEBI:29950"/>
        <dbReference type="ChEBI" id="CHEBI:44120"/>
        <dbReference type="ChEBI" id="CHEBI:50058"/>
        <dbReference type="EC" id="1.8.4.11"/>
    </reaction>
</comment>
<evidence type="ECO:0000256" key="2">
    <source>
        <dbReference type="ARBA" id="ARBA00012502"/>
    </source>
</evidence>
<dbReference type="Gene3D" id="3.30.1060.10">
    <property type="entry name" value="Peptide methionine sulphoxide reductase MsrA"/>
    <property type="match status" value="1"/>
</dbReference>
<gene>
    <name evidence="9" type="primary">MSRA4</name>
    <name evidence="9" type="ORF">SO694_000372110</name>
</gene>
<proteinExistence type="inferred from homology"/>
<evidence type="ECO:0000256" key="6">
    <source>
        <dbReference type="ARBA" id="ARBA00047806"/>
    </source>
</evidence>
<dbReference type="SUPFAM" id="SSF55068">
    <property type="entry name" value="Peptide methionine sulfoxide reductase"/>
    <property type="match status" value="1"/>
</dbReference>
<evidence type="ECO:0000259" key="8">
    <source>
        <dbReference type="Pfam" id="PF01625"/>
    </source>
</evidence>
<keyword evidence="10" id="KW-1185">Reference proteome</keyword>
<comment type="caution">
    <text evidence="9">The sequence shown here is derived from an EMBL/GenBank/DDBJ whole genome shotgun (WGS) entry which is preliminary data.</text>
</comment>
<sequence length="195" mass="21690">MGNGGSVPKPFGPDAAMVLKKEVLKDPARVPETEQAVFAAGCFWGVQLAFQRVPGVVRTTVGYTMGRFSNPTYEEVCSGVTGHTEAVHVVFRKAEISYEELLTVLWDRMDPTAKDHQGNDYGTQYRSGIYFLTNEQKAIALKSKAKIQEKYSAEIATEVLPAQHFWPAEDYHQHYLAKLGQSHEKGVCTAIRCYG</sequence>
<dbReference type="EC" id="1.8.4.11" evidence="2"/>
<dbReference type="PANTHER" id="PTHR42799">
    <property type="entry name" value="MITOCHONDRIAL PEPTIDE METHIONINE SULFOXIDE REDUCTASE"/>
    <property type="match status" value="1"/>
</dbReference>
<evidence type="ECO:0000256" key="7">
    <source>
        <dbReference type="ARBA" id="ARBA00048782"/>
    </source>
</evidence>
<evidence type="ECO:0000256" key="4">
    <source>
        <dbReference type="ARBA" id="ARBA00030273"/>
    </source>
</evidence>
<evidence type="ECO:0000313" key="9">
    <source>
        <dbReference type="EMBL" id="KAK7232766.1"/>
    </source>
</evidence>
<dbReference type="Pfam" id="PF01625">
    <property type="entry name" value="PMSR"/>
    <property type="match status" value="1"/>
</dbReference>
<evidence type="ECO:0000256" key="5">
    <source>
        <dbReference type="ARBA" id="ARBA00030643"/>
    </source>
</evidence>
<dbReference type="NCBIfam" id="TIGR00401">
    <property type="entry name" value="msrA"/>
    <property type="match status" value="1"/>
</dbReference>
<name>A0ABR1FKZ6_AURAN</name>
<comment type="similarity">
    <text evidence="1">Belongs to the MsrA Met sulfoxide reductase family.</text>
</comment>
<dbReference type="HAMAP" id="MF_01401">
    <property type="entry name" value="MsrA"/>
    <property type="match status" value="1"/>
</dbReference>
<evidence type="ECO:0000256" key="1">
    <source>
        <dbReference type="ARBA" id="ARBA00005591"/>
    </source>
</evidence>
<evidence type="ECO:0000256" key="3">
    <source>
        <dbReference type="ARBA" id="ARBA00023002"/>
    </source>
</evidence>
<dbReference type="InterPro" id="IPR002569">
    <property type="entry name" value="Met_Sox_Rdtase_MsrA_dom"/>
</dbReference>
<dbReference type="EMBL" id="JBBJCI010000366">
    <property type="protein sequence ID" value="KAK7232766.1"/>
    <property type="molecule type" value="Genomic_DNA"/>
</dbReference>
<organism evidence="9 10">
    <name type="scientific">Aureococcus anophagefferens</name>
    <name type="common">Harmful bloom alga</name>
    <dbReference type="NCBI Taxonomy" id="44056"/>
    <lineage>
        <taxon>Eukaryota</taxon>
        <taxon>Sar</taxon>
        <taxon>Stramenopiles</taxon>
        <taxon>Ochrophyta</taxon>
        <taxon>Pelagophyceae</taxon>
        <taxon>Pelagomonadales</taxon>
        <taxon>Pelagomonadaceae</taxon>
        <taxon>Aureococcus</taxon>
    </lineage>
</organism>
<accession>A0ABR1FKZ6</accession>
<keyword evidence="3" id="KW-0560">Oxidoreductase</keyword>
<dbReference type="Proteomes" id="UP001363151">
    <property type="component" value="Unassembled WGS sequence"/>
</dbReference>
<comment type="catalytic activity">
    <reaction evidence="7">
        <text>[thioredoxin]-disulfide + L-methionine + H2O = L-methionine (S)-S-oxide + [thioredoxin]-dithiol</text>
        <dbReference type="Rhea" id="RHEA:19993"/>
        <dbReference type="Rhea" id="RHEA-COMP:10698"/>
        <dbReference type="Rhea" id="RHEA-COMP:10700"/>
        <dbReference type="ChEBI" id="CHEBI:15377"/>
        <dbReference type="ChEBI" id="CHEBI:29950"/>
        <dbReference type="ChEBI" id="CHEBI:50058"/>
        <dbReference type="ChEBI" id="CHEBI:57844"/>
        <dbReference type="ChEBI" id="CHEBI:58772"/>
        <dbReference type="EC" id="1.8.4.11"/>
    </reaction>
</comment>